<comment type="subcellular location">
    <subcellularLocation>
        <location evidence="10">Cell membrane</location>
        <topology evidence="10">Peripheral membrane protein</topology>
        <orientation evidence="10">Cytoplasmic side</orientation>
    </subcellularLocation>
</comment>
<dbReference type="Pfam" id="PF03033">
    <property type="entry name" value="Glyco_transf_28"/>
    <property type="match status" value="1"/>
</dbReference>
<feature type="binding site" evidence="10">
    <location>
        <position position="123"/>
    </location>
    <ligand>
        <name>UDP-N-acetyl-alpha-D-glucosamine</name>
        <dbReference type="ChEBI" id="CHEBI:57705"/>
    </ligand>
</feature>
<comment type="caution">
    <text evidence="10">Lacks conserved residue(s) required for the propagation of feature annotation.</text>
</comment>
<dbReference type="NCBIfam" id="TIGR01133">
    <property type="entry name" value="murG"/>
    <property type="match status" value="1"/>
</dbReference>
<dbReference type="InterPro" id="IPR004276">
    <property type="entry name" value="GlycoTrans_28_N"/>
</dbReference>
<evidence type="ECO:0000256" key="5">
    <source>
        <dbReference type="ARBA" id="ARBA00022960"/>
    </source>
</evidence>
<dbReference type="GO" id="GO:0005975">
    <property type="term" value="P:carbohydrate metabolic process"/>
    <property type="evidence" value="ECO:0007669"/>
    <property type="project" value="InterPro"/>
</dbReference>
<evidence type="ECO:0000256" key="9">
    <source>
        <dbReference type="ARBA" id="ARBA00023316"/>
    </source>
</evidence>
<dbReference type="Gene3D" id="3.40.50.2000">
    <property type="entry name" value="Glycogen Phosphorylase B"/>
    <property type="match status" value="2"/>
</dbReference>
<dbReference type="CDD" id="cd03785">
    <property type="entry name" value="GT28_MurG"/>
    <property type="match status" value="1"/>
</dbReference>
<sequence length="358" mass="37807">MAQVMILAGGTGGHVFPALAVAEWLRDHGHEVVWMGGARGLEHRVVPAAGFPLDAIAVGGLRGKGAGRLARAPAMLLRALWQAGRVLRRRRPQVVLGMGGYAAGPGGLMARLQGIPLVIHEQNRVPGTTNRWLAPWAKRVLEGFPGTFADDLKPCWTGNPLRCEIAALGPKPAHDGPLRLLVVGGSLGAQTLNEVVPRALARVSSPLQVWHQCGRGNAAAVLAAYRQAGVAARVSEFIDDMAAAWRWADLAVCRAGAMTVSELAAAGVAGVLVPYPHAIDDHQTRNAEYLVQRGAARLLPQDRLTPARLAQTLAELVGAPQRLRAMGAAARRAARLDATETVARICLGEIDGTQNPSS</sequence>
<name>A0AAU9C6K9_9GAMM</name>
<evidence type="ECO:0000256" key="2">
    <source>
        <dbReference type="ARBA" id="ARBA00022618"/>
    </source>
</evidence>
<keyword evidence="3 10" id="KW-0328">Glycosyltransferase</keyword>
<gene>
    <name evidence="10" type="primary">murG</name>
    <name evidence="13" type="ORF">MIN45_P0387</name>
</gene>
<proteinExistence type="inferred from homology"/>
<keyword evidence="5 10" id="KW-0133">Cell shape</keyword>
<dbReference type="GO" id="GO:0005886">
    <property type="term" value="C:plasma membrane"/>
    <property type="evidence" value="ECO:0007669"/>
    <property type="project" value="UniProtKB-SubCell"/>
</dbReference>
<feature type="binding site" evidence="10">
    <location>
        <begin position="11"/>
        <end position="13"/>
    </location>
    <ligand>
        <name>UDP-N-acetyl-alpha-D-glucosamine</name>
        <dbReference type="ChEBI" id="CHEBI:57705"/>
    </ligand>
</feature>
<evidence type="ECO:0000256" key="10">
    <source>
        <dbReference type="HAMAP-Rule" id="MF_00033"/>
    </source>
</evidence>
<protein>
    <recommendedName>
        <fullName evidence="10">UDP-N-acetylglucosamine--N-acetylmuramyl-(pentapeptide) pyrophosphoryl-undecaprenol N-acetylglucosamine transferase</fullName>
        <ecNumber evidence="10">2.4.1.227</ecNumber>
    </recommendedName>
    <alternativeName>
        <fullName evidence="10">Undecaprenyl-PP-MurNAc-pentapeptide-UDPGlcNAc GlcNAc transferase</fullName>
    </alternativeName>
</protein>
<feature type="domain" description="Glycosyltransferase family 28 N-terminal" evidence="11">
    <location>
        <begin position="4"/>
        <end position="141"/>
    </location>
</feature>
<dbReference type="GO" id="GO:0008360">
    <property type="term" value="P:regulation of cell shape"/>
    <property type="evidence" value="ECO:0007669"/>
    <property type="project" value="UniProtKB-KW"/>
</dbReference>
<evidence type="ECO:0000313" key="14">
    <source>
        <dbReference type="Proteomes" id="UP001321450"/>
    </source>
</evidence>
<comment type="function">
    <text evidence="10">Cell wall formation. Catalyzes the transfer of a GlcNAc subunit on undecaprenyl-pyrophosphoryl-MurNAc-pentapeptide (lipid intermediate I) to form undecaprenyl-pyrophosphoryl-MurNAc-(pentapeptide)GlcNAc (lipid intermediate II).</text>
</comment>
<comment type="catalytic activity">
    <reaction evidence="10">
        <text>di-trans,octa-cis-undecaprenyl diphospho-N-acetyl-alpha-D-muramoyl-L-alanyl-D-glutamyl-meso-2,6-diaminopimeloyl-D-alanyl-D-alanine + UDP-N-acetyl-alpha-D-glucosamine = di-trans,octa-cis-undecaprenyl diphospho-[N-acetyl-alpha-D-glucosaminyl-(1-&gt;4)]-N-acetyl-alpha-D-muramoyl-L-alanyl-D-glutamyl-meso-2,6-diaminopimeloyl-D-alanyl-D-alanine + UDP + H(+)</text>
        <dbReference type="Rhea" id="RHEA:31227"/>
        <dbReference type="ChEBI" id="CHEBI:15378"/>
        <dbReference type="ChEBI" id="CHEBI:57705"/>
        <dbReference type="ChEBI" id="CHEBI:58223"/>
        <dbReference type="ChEBI" id="CHEBI:61387"/>
        <dbReference type="ChEBI" id="CHEBI:61388"/>
        <dbReference type="EC" id="2.4.1.227"/>
    </reaction>
</comment>
<dbReference type="GO" id="GO:0071555">
    <property type="term" value="P:cell wall organization"/>
    <property type="evidence" value="ECO:0007669"/>
    <property type="project" value="UniProtKB-KW"/>
</dbReference>
<evidence type="ECO:0000313" key="13">
    <source>
        <dbReference type="EMBL" id="BCX88020.1"/>
    </source>
</evidence>
<dbReference type="PANTHER" id="PTHR21015:SF22">
    <property type="entry name" value="GLYCOSYLTRANSFERASE"/>
    <property type="match status" value="1"/>
</dbReference>
<dbReference type="AlphaFoldDB" id="A0AAU9C6K9"/>
<keyword evidence="1 10" id="KW-1003">Cell membrane</keyword>
<dbReference type="InterPro" id="IPR007235">
    <property type="entry name" value="Glyco_trans_28_C"/>
</dbReference>
<keyword evidence="8 10" id="KW-0131">Cell cycle</keyword>
<keyword evidence="2 10" id="KW-0132">Cell division</keyword>
<comment type="pathway">
    <text evidence="10">Cell wall biogenesis; peptidoglycan biosynthesis.</text>
</comment>
<accession>A0AAU9C6K9</accession>
<dbReference type="Proteomes" id="UP001321450">
    <property type="component" value="Chromosome"/>
</dbReference>
<keyword evidence="9 10" id="KW-0961">Cell wall biogenesis/degradation</keyword>
<feature type="binding site" evidence="10">
    <location>
        <position position="186"/>
    </location>
    <ligand>
        <name>UDP-N-acetyl-alpha-D-glucosamine</name>
        <dbReference type="ChEBI" id="CHEBI:57705"/>
    </ligand>
</feature>
<dbReference type="EC" id="2.4.1.227" evidence="10"/>
<evidence type="ECO:0000256" key="3">
    <source>
        <dbReference type="ARBA" id="ARBA00022676"/>
    </source>
</evidence>
<feature type="binding site" evidence="10">
    <location>
        <position position="162"/>
    </location>
    <ligand>
        <name>UDP-N-acetyl-alpha-D-glucosamine</name>
        <dbReference type="ChEBI" id="CHEBI:57705"/>
    </ligand>
</feature>
<dbReference type="EMBL" id="AP024718">
    <property type="protein sequence ID" value="BCX88020.1"/>
    <property type="molecule type" value="Genomic_DNA"/>
</dbReference>
<dbReference type="GO" id="GO:0051301">
    <property type="term" value="P:cell division"/>
    <property type="evidence" value="ECO:0007669"/>
    <property type="project" value="UniProtKB-KW"/>
</dbReference>
<feature type="binding site" evidence="10">
    <location>
        <position position="238"/>
    </location>
    <ligand>
        <name>UDP-N-acetyl-alpha-D-glucosamine</name>
        <dbReference type="ChEBI" id="CHEBI:57705"/>
    </ligand>
</feature>
<evidence type="ECO:0000256" key="7">
    <source>
        <dbReference type="ARBA" id="ARBA00023136"/>
    </source>
</evidence>
<evidence type="ECO:0000256" key="4">
    <source>
        <dbReference type="ARBA" id="ARBA00022679"/>
    </source>
</evidence>
<dbReference type="PANTHER" id="PTHR21015">
    <property type="entry name" value="UDP-N-ACETYLGLUCOSAMINE--N-ACETYLMURAMYL-(PENTAPEPTIDE) PYROPHOSPHORYL-UNDECAPRENOL N-ACETYLGLUCOSAMINE TRANSFERASE 1"/>
    <property type="match status" value="1"/>
</dbReference>
<reference evidence="14" key="1">
    <citation type="journal article" date="2024" name="Int. J. Syst. Evol. Microbiol.">
        <title>Methylomarinovum tepidoasis sp. nov., a moderately thermophilic methanotroph of the family Methylothermaceae isolated from a deep-sea hydrothermal field.</title>
        <authorList>
            <person name="Hirayama H."/>
            <person name="Takaki Y."/>
            <person name="Abe M."/>
            <person name="Miyazaki M."/>
            <person name="Uematsu K."/>
            <person name="Matsui Y."/>
            <person name="Takai K."/>
        </authorList>
    </citation>
    <scope>NUCLEOTIDE SEQUENCE [LARGE SCALE GENOMIC DNA]</scope>
    <source>
        <strain evidence="14">IN45</strain>
    </source>
</reference>
<feature type="binding site" evidence="10">
    <location>
        <position position="283"/>
    </location>
    <ligand>
        <name>UDP-N-acetyl-alpha-D-glucosamine</name>
        <dbReference type="ChEBI" id="CHEBI:57705"/>
    </ligand>
</feature>
<evidence type="ECO:0000259" key="12">
    <source>
        <dbReference type="Pfam" id="PF04101"/>
    </source>
</evidence>
<dbReference type="InterPro" id="IPR006009">
    <property type="entry name" value="GlcNAc_MurG"/>
</dbReference>
<keyword evidence="4 10" id="KW-0808">Transferase</keyword>
<comment type="similarity">
    <text evidence="10">Belongs to the glycosyltransferase 28 family. MurG subfamily.</text>
</comment>
<dbReference type="SUPFAM" id="SSF53756">
    <property type="entry name" value="UDP-Glycosyltransferase/glycogen phosphorylase"/>
    <property type="match status" value="1"/>
</dbReference>
<evidence type="ECO:0000259" key="11">
    <source>
        <dbReference type="Pfam" id="PF03033"/>
    </source>
</evidence>
<evidence type="ECO:0000256" key="8">
    <source>
        <dbReference type="ARBA" id="ARBA00023306"/>
    </source>
</evidence>
<organism evidence="13 14">
    <name type="scientific">Methylomarinovum tepidoasis</name>
    <dbReference type="NCBI Taxonomy" id="2840183"/>
    <lineage>
        <taxon>Bacteria</taxon>
        <taxon>Pseudomonadati</taxon>
        <taxon>Pseudomonadota</taxon>
        <taxon>Gammaproteobacteria</taxon>
        <taxon>Methylococcales</taxon>
        <taxon>Methylothermaceae</taxon>
        <taxon>Methylomarinovum</taxon>
    </lineage>
</organism>
<dbReference type="HAMAP" id="MF_00033">
    <property type="entry name" value="MurG"/>
    <property type="match status" value="1"/>
</dbReference>
<dbReference type="GO" id="GO:0009252">
    <property type="term" value="P:peptidoglycan biosynthetic process"/>
    <property type="evidence" value="ECO:0007669"/>
    <property type="project" value="UniProtKB-UniRule"/>
</dbReference>
<keyword evidence="6 10" id="KW-0573">Peptidoglycan synthesis</keyword>
<keyword evidence="7 10" id="KW-0472">Membrane</keyword>
<dbReference type="GO" id="GO:0050511">
    <property type="term" value="F:undecaprenyldiphospho-muramoylpentapeptide beta-N-acetylglucosaminyltransferase activity"/>
    <property type="evidence" value="ECO:0007669"/>
    <property type="project" value="UniProtKB-UniRule"/>
</dbReference>
<evidence type="ECO:0000256" key="1">
    <source>
        <dbReference type="ARBA" id="ARBA00022475"/>
    </source>
</evidence>
<dbReference type="KEGG" id="meiy:MIN45_P0387"/>
<evidence type="ECO:0000256" key="6">
    <source>
        <dbReference type="ARBA" id="ARBA00022984"/>
    </source>
</evidence>
<dbReference type="Pfam" id="PF04101">
    <property type="entry name" value="Glyco_tran_28_C"/>
    <property type="match status" value="1"/>
</dbReference>
<dbReference type="RefSeq" id="WP_286293062.1">
    <property type="nucleotide sequence ID" value="NZ_AP024718.1"/>
</dbReference>
<feature type="domain" description="Glycosyl transferase family 28 C-terminal" evidence="12">
    <location>
        <begin position="180"/>
        <end position="338"/>
    </location>
</feature>
<keyword evidence="14" id="KW-1185">Reference proteome</keyword>